<dbReference type="AlphaFoldDB" id="A0A699HII7"/>
<dbReference type="EMBL" id="BKCJ010155086">
    <property type="protein sequence ID" value="GEY14334.1"/>
    <property type="molecule type" value="Genomic_DNA"/>
</dbReference>
<feature type="non-terminal residue" evidence="1">
    <location>
        <position position="1"/>
    </location>
</feature>
<sequence length="569" mass="66368">IIKYLLKISKKAHILELRRRHFEDYYSDILYAVSIKEDTAYLCLHFTKDHEGNKINTPYPEKINTPKFYKKREFCSSRKFYKTLSLDESRSPVLNLFSDREENSEEEITETMEQYMSKTRADYGSGEVILFYNILEVPTRQILDTKGAIPTKTVSNAKVAIQEIREIKKVNEKVYAAQVGCEQCKGPHYTKDSPLKKDGKTLEEAYYTQFDVAIHNQGELIKTLEIQIRQMSKVVQERGFGSLPSYTETNPRDYVKLILTTIEADTNLIHHFVILDMPEDVTVPLILRRPFLSTAHAKIDVFKRKITLRVREENIIFKSIKPASSLIKRVYMIGLRERIELDLEDRLTGETLVLNRLLDPFFEDYIELNDLNVPLELKRDQVDDLMPPIKEGEVVEEFRVRNDARIVSKIFRYPIDCDHDKKIRIDYAYNLKFSCMIGKDKLEYKGNNVVGTLINIPIFVGTFSILTDFTVLDDMDAYRDEGMGDVIFGELFLREVGINVKRFEGMITIYNGNEEVIYQIVWSHPRFKYHTNKQCNKIPPLMKVSEEDKLNGISHSYQKLKSFYKGVLN</sequence>
<proteinExistence type="predicted"/>
<accession>A0A699HII7</accession>
<gene>
    <name evidence="1" type="ORF">Tci_386308</name>
</gene>
<protein>
    <recommendedName>
        <fullName evidence="2">MAK10-like protein</fullName>
    </recommendedName>
</protein>
<name>A0A699HII7_TANCI</name>
<evidence type="ECO:0000313" key="1">
    <source>
        <dbReference type="EMBL" id="GEY14334.1"/>
    </source>
</evidence>
<organism evidence="1">
    <name type="scientific">Tanacetum cinerariifolium</name>
    <name type="common">Dalmatian daisy</name>
    <name type="synonym">Chrysanthemum cinerariifolium</name>
    <dbReference type="NCBI Taxonomy" id="118510"/>
    <lineage>
        <taxon>Eukaryota</taxon>
        <taxon>Viridiplantae</taxon>
        <taxon>Streptophyta</taxon>
        <taxon>Embryophyta</taxon>
        <taxon>Tracheophyta</taxon>
        <taxon>Spermatophyta</taxon>
        <taxon>Magnoliopsida</taxon>
        <taxon>eudicotyledons</taxon>
        <taxon>Gunneridae</taxon>
        <taxon>Pentapetalae</taxon>
        <taxon>asterids</taxon>
        <taxon>campanulids</taxon>
        <taxon>Asterales</taxon>
        <taxon>Asteraceae</taxon>
        <taxon>Asteroideae</taxon>
        <taxon>Anthemideae</taxon>
        <taxon>Anthemidinae</taxon>
        <taxon>Tanacetum</taxon>
    </lineage>
</organism>
<reference evidence="1" key="1">
    <citation type="journal article" date="2019" name="Sci. Rep.">
        <title>Draft genome of Tanacetum cinerariifolium, the natural source of mosquito coil.</title>
        <authorList>
            <person name="Yamashiro T."/>
            <person name="Shiraishi A."/>
            <person name="Satake H."/>
            <person name="Nakayama K."/>
        </authorList>
    </citation>
    <scope>NUCLEOTIDE SEQUENCE</scope>
</reference>
<comment type="caution">
    <text evidence="1">The sequence shown here is derived from an EMBL/GenBank/DDBJ whole genome shotgun (WGS) entry which is preliminary data.</text>
</comment>
<evidence type="ECO:0008006" key="2">
    <source>
        <dbReference type="Google" id="ProtNLM"/>
    </source>
</evidence>
<dbReference type="PANTHER" id="PTHR33067">
    <property type="entry name" value="RNA-DIRECTED DNA POLYMERASE-RELATED"/>
    <property type="match status" value="1"/>
</dbReference>
<dbReference type="PANTHER" id="PTHR33067:SF31">
    <property type="entry name" value="RNA-DIRECTED DNA POLYMERASE"/>
    <property type="match status" value="1"/>
</dbReference>